<dbReference type="GO" id="GO:0005737">
    <property type="term" value="C:cytoplasm"/>
    <property type="evidence" value="ECO:0007669"/>
    <property type="project" value="TreeGrafter"/>
</dbReference>
<dbReference type="GO" id="GO:0016787">
    <property type="term" value="F:hydrolase activity"/>
    <property type="evidence" value="ECO:0007669"/>
    <property type="project" value="UniProtKB-KW"/>
</dbReference>
<dbReference type="InterPro" id="IPR029058">
    <property type="entry name" value="AB_hydrolase_fold"/>
</dbReference>
<dbReference type="AlphaFoldDB" id="A0A183B8U4"/>
<dbReference type="InterPro" id="IPR050593">
    <property type="entry name" value="LovG"/>
</dbReference>
<dbReference type="Pfam" id="PF03959">
    <property type="entry name" value="FSH1"/>
    <property type="match status" value="1"/>
</dbReference>
<dbReference type="PANTHER" id="PTHR48070:SF6">
    <property type="entry name" value="ESTERASE OVCA2"/>
    <property type="match status" value="1"/>
</dbReference>
<evidence type="ECO:0000259" key="3">
    <source>
        <dbReference type="Pfam" id="PF03959"/>
    </source>
</evidence>
<comment type="similarity">
    <text evidence="1">Belongs to the LovG family.</text>
</comment>
<evidence type="ECO:0000313" key="6">
    <source>
        <dbReference type="WBParaSite" id="ECPE_0001566901-mRNA-1"/>
    </source>
</evidence>
<evidence type="ECO:0000256" key="1">
    <source>
        <dbReference type="ARBA" id="ARBA00005863"/>
    </source>
</evidence>
<dbReference type="OrthoDB" id="414698at2759"/>
<evidence type="ECO:0000313" key="4">
    <source>
        <dbReference type="EMBL" id="VDP92901.1"/>
    </source>
</evidence>
<keyword evidence="2" id="KW-0378">Hydrolase</keyword>
<dbReference type="GO" id="GO:0005634">
    <property type="term" value="C:nucleus"/>
    <property type="evidence" value="ECO:0007669"/>
    <property type="project" value="TreeGrafter"/>
</dbReference>
<keyword evidence="5" id="KW-1185">Reference proteome</keyword>
<dbReference type="InterPro" id="IPR005645">
    <property type="entry name" value="FSH-like_dom"/>
</dbReference>
<evidence type="ECO:0000313" key="5">
    <source>
        <dbReference type="Proteomes" id="UP000272942"/>
    </source>
</evidence>
<sequence length="113" mass="12999">MHGYRQNAELFREKTGAFRKKLKKTCDFGEFPHRINKCLNRSNGWWFSRSDNYFRAQDQSDCDEGFSESLEALKQTIEQEGPFDGVLAFSQGAAFMLLVQLLLKSGQFGKGYV</sequence>
<gene>
    <name evidence="4" type="ORF">ECPE_LOCUS15629</name>
</gene>
<protein>
    <submittedName>
        <fullName evidence="6">FSH1 domain-containing protein</fullName>
    </submittedName>
</protein>
<reference evidence="4 5" key="2">
    <citation type="submission" date="2018-11" db="EMBL/GenBank/DDBJ databases">
        <authorList>
            <consortium name="Pathogen Informatics"/>
        </authorList>
    </citation>
    <scope>NUCLEOTIDE SEQUENCE [LARGE SCALE GENOMIC DNA]</scope>
    <source>
        <strain evidence="4 5">Egypt</strain>
    </source>
</reference>
<dbReference type="PANTHER" id="PTHR48070">
    <property type="entry name" value="ESTERASE OVCA2"/>
    <property type="match status" value="1"/>
</dbReference>
<reference evidence="6" key="1">
    <citation type="submission" date="2016-06" db="UniProtKB">
        <authorList>
            <consortium name="WormBaseParasite"/>
        </authorList>
    </citation>
    <scope>IDENTIFICATION</scope>
</reference>
<dbReference type="Gene3D" id="3.40.50.1820">
    <property type="entry name" value="alpha/beta hydrolase"/>
    <property type="match status" value="1"/>
</dbReference>
<organism evidence="6">
    <name type="scientific">Echinostoma caproni</name>
    <dbReference type="NCBI Taxonomy" id="27848"/>
    <lineage>
        <taxon>Eukaryota</taxon>
        <taxon>Metazoa</taxon>
        <taxon>Spiralia</taxon>
        <taxon>Lophotrochozoa</taxon>
        <taxon>Platyhelminthes</taxon>
        <taxon>Trematoda</taxon>
        <taxon>Digenea</taxon>
        <taxon>Plagiorchiida</taxon>
        <taxon>Echinostomata</taxon>
        <taxon>Echinostomatoidea</taxon>
        <taxon>Echinostomatidae</taxon>
        <taxon>Echinostoma</taxon>
    </lineage>
</organism>
<accession>A0A183B8U4</accession>
<feature type="domain" description="Serine hydrolase" evidence="3">
    <location>
        <begin position="1"/>
        <end position="103"/>
    </location>
</feature>
<dbReference type="WBParaSite" id="ECPE_0001566901-mRNA-1">
    <property type="protein sequence ID" value="ECPE_0001566901-mRNA-1"/>
    <property type="gene ID" value="ECPE_0001566901"/>
</dbReference>
<dbReference type="EMBL" id="UZAN01061226">
    <property type="protein sequence ID" value="VDP92901.1"/>
    <property type="molecule type" value="Genomic_DNA"/>
</dbReference>
<name>A0A183B8U4_9TREM</name>
<evidence type="ECO:0000256" key="2">
    <source>
        <dbReference type="ARBA" id="ARBA00022801"/>
    </source>
</evidence>
<dbReference type="Proteomes" id="UP000272942">
    <property type="component" value="Unassembled WGS sequence"/>
</dbReference>
<proteinExistence type="inferred from homology"/>